<accession>A0A0F9H0S4</accession>
<dbReference type="AlphaFoldDB" id="A0A0F9H0S4"/>
<reference evidence="1" key="1">
    <citation type="journal article" date="2015" name="Nature">
        <title>Complex archaea that bridge the gap between prokaryotes and eukaryotes.</title>
        <authorList>
            <person name="Spang A."/>
            <person name="Saw J.H."/>
            <person name="Jorgensen S.L."/>
            <person name="Zaremba-Niedzwiedzka K."/>
            <person name="Martijn J."/>
            <person name="Lind A.E."/>
            <person name="van Eijk R."/>
            <person name="Schleper C."/>
            <person name="Guy L."/>
            <person name="Ettema T.J."/>
        </authorList>
    </citation>
    <scope>NUCLEOTIDE SEQUENCE</scope>
</reference>
<proteinExistence type="predicted"/>
<dbReference type="EMBL" id="LAZR01026387">
    <property type="protein sequence ID" value="KKL68907.1"/>
    <property type="molecule type" value="Genomic_DNA"/>
</dbReference>
<comment type="caution">
    <text evidence="1">The sequence shown here is derived from an EMBL/GenBank/DDBJ whole genome shotgun (WGS) entry which is preliminary data.</text>
</comment>
<organism evidence="1">
    <name type="scientific">marine sediment metagenome</name>
    <dbReference type="NCBI Taxonomy" id="412755"/>
    <lineage>
        <taxon>unclassified sequences</taxon>
        <taxon>metagenomes</taxon>
        <taxon>ecological metagenomes</taxon>
    </lineage>
</organism>
<evidence type="ECO:0000313" key="1">
    <source>
        <dbReference type="EMBL" id="KKL68907.1"/>
    </source>
</evidence>
<sequence length="100" mass="11367">MDGRGNTMITGIDLALKIVMPLMRDVIDGLSKEEQGRLDKYTTILATAMDKLDPAIRAAVAVDLQEQMDSVAQDEERATYMEQVRKQREELRKQEQENTP</sequence>
<gene>
    <name evidence="1" type="ORF">LCGC14_2120300</name>
</gene>
<protein>
    <submittedName>
        <fullName evidence="1">Uncharacterized protein</fullName>
    </submittedName>
</protein>
<name>A0A0F9H0S4_9ZZZZ</name>